<protein>
    <submittedName>
        <fullName evidence="1">Uncharacterized protein</fullName>
    </submittedName>
</protein>
<evidence type="ECO:0000313" key="1">
    <source>
        <dbReference type="EMBL" id="CAG9313329.1"/>
    </source>
</evidence>
<sequence length="77" mass="9363">MHRVRLMQINLGKNLIVFQIKKAEKRVEWVFHANMNYKICTYIYLFKRELLWRKFSLLKQISFKSIEILFPISVTAS</sequence>
<reference evidence="1" key="1">
    <citation type="submission" date="2021-09" db="EMBL/GenBank/DDBJ databases">
        <authorList>
            <consortium name="AG Swart"/>
            <person name="Singh M."/>
            <person name="Singh A."/>
            <person name="Seah K."/>
            <person name="Emmerich C."/>
        </authorList>
    </citation>
    <scope>NUCLEOTIDE SEQUENCE</scope>
    <source>
        <strain evidence="1">ATCC30299</strain>
    </source>
</reference>
<dbReference type="EMBL" id="CAJZBQ010000010">
    <property type="protein sequence ID" value="CAG9313329.1"/>
    <property type="molecule type" value="Genomic_DNA"/>
</dbReference>
<dbReference type="Proteomes" id="UP001162131">
    <property type="component" value="Unassembled WGS sequence"/>
</dbReference>
<organism evidence="1 2">
    <name type="scientific">Blepharisma stoltei</name>
    <dbReference type="NCBI Taxonomy" id="1481888"/>
    <lineage>
        <taxon>Eukaryota</taxon>
        <taxon>Sar</taxon>
        <taxon>Alveolata</taxon>
        <taxon>Ciliophora</taxon>
        <taxon>Postciliodesmatophora</taxon>
        <taxon>Heterotrichea</taxon>
        <taxon>Heterotrichida</taxon>
        <taxon>Blepharismidae</taxon>
        <taxon>Blepharisma</taxon>
    </lineage>
</organism>
<evidence type="ECO:0000313" key="2">
    <source>
        <dbReference type="Proteomes" id="UP001162131"/>
    </source>
</evidence>
<name>A0AAU9INH8_9CILI</name>
<proteinExistence type="predicted"/>
<accession>A0AAU9INH8</accession>
<keyword evidence="2" id="KW-1185">Reference proteome</keyword>
<comment type="caution">
    <text evidence="1">The sequence shown here is derived from an EMBL/GenBank/DDBJ whole genome shotgun (WGS) entry which is preliminary data.</text>
</comment>
<dbReference type="AlphaFoldDB" id="A0AAU9INH8"/>
<gene>
    <name evidence="1" type="ORF">BSTOLATCC_MIC8602</name>
</gene>